<feature type="transmembrane region" description="Helical" evidence="14">
    <location>
        <begin position="100"/>
        <end position="117"/>
    </location>
</feature>
<dbReference type="GO" id="GO:0004144">
    <property type="term" value="F:diacylglycerol O-acyltransferase activity"/>
    <property type="evidence" value="ECO:0007669"/>
    <property type="project" value="TreeGrafter"/>
</dbReference>
<comment type="pathway">
    <text evidence="3">Lipid metabolism.</text>
</comment>
<dbReference type="GO" id="GO:0019432">
    <property type="term" value="P:triglyceride biosynthetic process"/>
    <property type="evidence" value="ECO:0007669"/>
    <property type="project" value="TreeGrafter"/>
</dbReference>
<keyword evidence="11" id="KW-0443">Lipid metabolism</keyword>
<accession>D8LL52</accession>
<organism evidence="16 17">
    <name type="scientific">Ectocarpus siliculosus</name>
    <name type="common">Brown alga</name>
    <name type="synonym">Conferva siliculosa</name>
    <dbReference type="NCBI Taxonomy" id="2880"/>
    <lineage>
        <taxon>Eukaryota</taxon>
        <taxon>Sar</taxon>
        <taxon>Stramenopiles</taxon>
        <taxon>Ochrophyta</taxon>
        <taxon>PX clade</taxon>
        <taxon>Phaeophyceae</taxon>
        <taxon>Ectocarpales</taxon>
        <taxon>Ectocarpaceae</taxon>
        <taxon>Ectocarpus</taxon>
    </lineage>
</organism>
<dbReference type="AlphaFoldDB" id="D8LL52"/>
<evidence type="ECO:0000256" key="9">
    <source>
        <dbReference type="ARBA" id="ARBA00022824"/>
    </source>
</evidence>
<evidence type="ECO:0000256" key="2">
    <source>
        <dbReference type="ARBA" id="ARBA00004771"/>
    </source>
</evidence>
<dbReference type="OrthoDB" id="264532at2759"/>
<evidence type="ECO:0000256" key="12">
    <source>
        <dbReference type="ARBA" id="ARBA00023136"/>
    </source>
</evidence>
<dbReference type="CDD" id="cd07987">
    <property type="entry name" value="LPLAT_MGAT-like"/>
    <property type="match status" value="1"/>
</dbReference>
<dbReference type="PANTHER" id="PTHR12317">
    <property type="entry name" value="DIACYLGLYCEROL O-ACYLTRANSFERASE"/>
    <property type="match status" value="1"/>
</dbReference>
<evidence type="ECO:0000256" key="14">
    <source>
        <dbReference type="RuleBase" id="RU367023"/>
    </source>
</evidence>
<comment type="subcellular location">
    <subcellularLocation>
        <location evidence="1 14">Endoplasmic reticulum membrane</location>
        <topology evidence="1 14">Multi-pass membrane protein</topology>
    </subcellularLocation>
</comment>
<dbReference type="GO" id="GO:0006071">
    <property type="term" value="P:glycerol metabolic process"/>
    <property type="evidence" value="ECO:0007669"/>
    <property type="project" value="UniProtKB-KW"/>
</dbReference>
<evidence type="ECO:0000256" key="5">
    <source>
        <dbReference type="ARBA" id="ARBA00022516"/>
    </source>
</evidence>
<sequence length="379" mass="42514">MSISGDSWHKVSSETPEDNTNKSDPAPPQQQQQRQQEQQHQQPRQPRLIISDSNVEEGSAGALLRLRGGLTLLFVVVVWVIGALAPLVACALIWVGSRTAYTVLAGLVAAGVFPYVAKGSGSKENGDVGWTEFRHAIPRWSQYWHKSCGRVYEKEGPESWDNMPPTVFCYHPHGVFTQGYIINGSMNQELPKILGLLATALYHAPLFRLVFGRWAGSCAPSSKEVFLDQMKKGLSFGIIPGGFQEATLSKLGEDRVWMKNRKGLVKYALQSGYRLRPCFTFGESDTYWNAQGMWKLRLWMAAKNLPGVCPWGTWWCPLLPRRVKLMTVFGEPLALPKIEQPSPEDVDKWHAAYVEELKALHGRHKAKYASNPQLELKVL</sequence>
<evidence type="ECO:0000256" key="1">
    <source>
        <dbReference type="ARBA" id="ARBA00004477"/>
    </source>
</evidence>
<protein>
    <recommendedName>
        <fullName evidence="14">Acyltransferase</fullName>
        <ecNumber evidence="14">2.3.1.-</ecNumber>
    </recommendedName>
</protein>
<dbReference type="InterPro" id="IPR007130">
    <property type="entry name" value="DAGAT"/>
</dbReference>
<feature type="transmembrane region" description="Helical" evidence="14">
    <location>
        <begin position="72"/>
        <end position="94"/>
    </location>
</feature>
<dbReference type="GO" id="GO:0005789">
    <property type="term" value="C:endoplasmic reticulum membrane"/>
    <property type="evidence" value="ECO:0007669"/>
    <property type="project" value="UniProtKB-SubCell"/>
</dbReference>
<keyword evidence="17" id="KW-1185">Reference proteome</keyword>
<evidence type="ECO:0000256" key="10">
    <source>
        <dbReference type="ARBA" id="ARBA00022989"/>
    </source>
</evidence>
<evidence type="ECO:0000256" key="7">
    <source>
        <dbReference type="ARBA" id="ARBA00022692"/>
    </source>
</evidence>
<keyword evidence="5" id="KW-0444">Lipid biosynthesis</keyword>
<dbReference type="InParanoid" id="D8LL52"/>
<reference evidence="16 17" key="1">
    <citation type="journal article" date="2010" name="Nature">
        <title>The Ectocarpus genome and the independent evolution of multicellularity in brown algae.</title>
        <authorList>
            <person name="Cock J.M."/>
            <person name="Sterck L."/>
            <person name="Rouze P."/>
            <person name="Scornet D."/>
            <person name="Allen A.E."/>
            <person name="Amoutzias G."/>
            <person name="Anthouard V."/>
            <person name="Artiguenave F."/>
            <person name="Aury J.M."/>
            <person name="Badger J.H."/>
            <person name="Beszteri B."/>
            <person name="Billiau K."/>
            <person name="Bonnet E."/>
            <person name="Bothwell J.H."/>
            <person name="Bowler C."/>
            <person name="Boyen C."/>
            <person name="Brownlee C."/>
            <person name="Carrano C.J."/>
            <person name="Charrier B."/>
            <person name="Cho G.Y."/>
            <person name="Coelho S.M."/>
            <person name="Collen J."/>
            <person name="Corre E."/>
            <person name="Da Silva C."/>
            <person name="Delage L."/>
            <person name="Delaroque N."/>
            <person name="Dittami S.M."/>
            <person name="Doulbeau S."/>
            <person name="Elias M."/>
            <person name="Farnham G."/>
            <person name="Gachon C.M."/>
            <person name="Gschloessl B."/>
            <person name="Heesch S."/>
            <person name="Jabbari K."/>
            <person name="Jubin C."/>
            <person name="Kawai H."/>
            <person name="Kimura K."/>
            <person name="Kloareg B."/>
            <person name="Kupper F.C."/>
            <person name="Lang D."/>
            <person name="Le Bail A."/>
            <person name="Leblanc C."/>
            <person name="Lerouge P."/>
            <person name="Lohr M."/>
            <person name="Lopez P.J."/>
            <person name="Martens C."/>
            <person name="Maumus F."/>
            <person name="Michel G."/>
            <person name="Miranda-Saavedra D."/>
            <person name="Morales J."/>
            <person name="Moreau H."/>
            <person name="Motomura T."/>
            <person name="Nagasato C."/>
            <person name="Napoli C.A."/>
            <person name="Nelson D.R."/>
            <person name="Nyvall-Collen P."/>
            <person name="Peters A.F."/>
            <person name="Pommier C."/>
            <person name="Potin P."/>
            <person name="Poulain J."/>
            <person name="Quesneville H."/>
            <person name="Read B."/>
            <person name="Rensing S.A."/>
            <person name="Ritter A."/>
            <person name="Rousvoal S."/>
            <person name="Samanta M."/>
            <person name="Samson G."/>
            <person name="Schroeder D.C."/>
            <person name="Segurens B."/>
            <person name="Strittmatter M."/>
            <person name="Tonon T."/>
            <person name="Tregear J.W."/>
            <person name="Valentin K."/>
            <person name="von Dassow P."/>
            <person name="Yamagishi T."/>
            <person name="Van de Peer Y."/>
            <person name="Wincker P."/>
        </authorList>
    </citation>
    <scope>NUCLEOTIDE SEQUENCE [LARGE SCALE GENOMIC DNA]</scope>
    <source>
        <strain evidence="17">Ec32 / CCAP1310/4</strain>
    </source>
</reference>
<keyword evidence="10 14" id="KW-1133">Transmembrane helix</keyword>
<gene>
    <name evidence="16" type="ORF">Esi_0322_0010</name>
</gene>
<dbReference type="Proteomes" id="UP000002630">
    <property type="component" value="Unassembled WGS sequence"/>
</dbReference>
<dbReference type="EC" id="2.3.1.-" evidence="14"/>
<keyword evidence="13 16" id="KW-0012">Acyltransferase</keyword>
<evidence type="ECO:0000256" key="15">
    <source>
        <dbReference type="SAM" id="MobiDB-lite"/>
    </source>
</evidence>
<evidence type="ECO:0000313" key="17">
    <source>
        <dbReference type="Proteomes" id="UP000002630"/>
    </source>
</evidence>
<evidence type="ECO:0000256" key="4">
    <source>
        <dbReference type="ARBA" id="ARBA00005420"/>
    </source>
</evidence>
<comment type="pathway">
    <text evidence="2">Glycerolipid metabolism; triacylglycerol biosynthesis.</text>
</comment>
<dbReference type="PANTHER" id="PTHR12317:SF0">
    <property type="entry name" value="ACYLTRANSFERASE"/>
    <property type="match status" value="1"/>
</dbReference>
<keyword evidence="8" id="KW-0319">Glycerol metabolism</keyword>
<evidence type="ECO:0000256" key="6">
    <source>
        <dbReference type="ARBA" id="ARBA00022679"/>
    </source>
</evidence>
<evidence type="ECO:0000256" key="3">
    <source>
        <dbReference type="ARBA" id="ARBA00005189"/>
    </source>
</evidence>
<evidence type="ECO:0000256" key="8">
    <source>
        <dbReference type="ARBA" id="ARBA00022798"/>
    </source>
</evidence>
<evidence type="ECO:0000313" key="16">
    <source>
        <dbReference type="EMBL" id="CBN79671.1"/>
    </source>
</evidence>
<dbReference type="STRING" id="2880.D8LL52"/>
<proteinExistence type="inferred from homology"/>
<evidence type="ECO:0000256" key="13">
    <source>
        <dbReference type="ARBA" id="ARBA00023315"/>
    </source>
</evidence>
<name>D8LL52_ECTSI</name>
<feature type="compositionally biased region" description="Low complexity" evidence="15">
    <location>
        <begin position="29"/>
        <end position="47"/>
    </location>
</feature>
<dbReference type="Pfam" id="PF03982">
    <property type="entry name" value="DAGAT"/>
    <property type="match status" value="1"/>
</dbReference>
<keyword evidence="12 14" id="KW-0472">Membrane</keyword>
<keyword evidence="6 14" id="KW-0808">Transferase</keyword>
<keyword evidence="7 14" id="KW-0812">Transmembrane</keyword>
<keyword evidence="9 14" id="KW-0256">Endoplasmic reticulum</keyword>
<evidence type="ECO:0000256" key="11">
    <source>
        <dbReference type="ARBA" id="ARBA00023098"/>
    </source>
</evidence>
<comment type="similarity">
    <text evidence="4 14">Belongs to the diacylglycerol acyltransferase family.</text>
</comment>
<dbReference type="EMBL" id="FN649760">
    <property type="protein sequence ID" value="CBN79671.1"/>
    <property type="molecule type" value="Genomic_DNA"/>
</dbReference>
<dbReference type="eggNOG" id="KOG0831">
    <property type="taxonomic scope" value="Eukaryota"/>
</dbReference>
<feature type="region of interest" description="Disordered" evidence="15">
    <location>
        <begin position="1"/>
        <end position="50"/>
    </location>
</feature>